<gene>
    <name evidence="4" type="ORF">KOI35_04895</name>
</gene>
<evidence type="ECO:0000256" key="2">
    <source>
        <dbReference type="SAM" id="MobiDB-lite"/>
    </source>
</evidence>
<dbReference type="PROSITE" id="PS51109">
    <property type="entry name" value="G5"/>
    <property type="match status" value="1"/>
</dbReference>
<feature type="domain" description="G5" evidence="3">
    <location>
        <begin position="153"/>
        <end position="233"/>
    </location>
</feature>
<organism evidence="4 5">
    <name type="scientific">Paractinoplanes bogorensis</name>
    <dbReference type="NCBI Taxonomy" id="1610840"/>
    <lineage>
        <taxon>Bacteria</taxon>
        <taxon>Bacillati</taxon>
        <taxon>Actinomycetota</taxon>
        <taxon>Actinomycetes</taxon>
        <taxon>Micromonosporales</taxon>
        <taxon>Micromonosporaceae</taxon>
        <taxon>Paractinoplanes</taxon>
    </lineage>
</organism>
<evidence type="ECO:0000313" key="5">
    <source>
        <dbReference type="Proteomes" id="UP001519654"/>
    </source>
</evidence>
<proteinExistence type="predicted"/>
<dbReference type="SMART" id="SM01208">
    <property type="entry name" value="G5"/>
    <property type="match status" value="1"/>
</dbReference>
<dbReference type="EMBL" id="JAHKKG010000002">
    <property type="protein sequence ID" value="MBU2662839.1"/>
    <property type="molecule type" value="Genomic_DNA"/>
</dbReference>
<keyword evidence="1" id="KW-0732">Signal</keyword>
<comment type="caution">
    <text evidence="4">The sequence shown here is derived from an EMBL/GenBank/DDBJ whole genome shotgun (WGS) entry which is preliminary data.</text>
</comment>
<dbReference type="Pfam" id="PF07501">
    <property type="entry name" value="G5"/>
    <property type="match status" value="1"/>
</dbReference>
<sequence length="288" mass="29638">MPRKSWWARLPFGVRMTAGTSALLIAIGGVAVGVGMLTGDDPAAPRIVTAIGQAGGAPPVDPQASYETRPPGSMGLGADSAGSVPVPAGAVAGAAGPAHRAAGTTTPAGTTPRTSDKADRTGTRAPRPPAKASQAGSPGRPGSEAPTAAIPPGPQVTTRTDVETREVPFQTRFVRDPSLPRGTRKVQAEGVAGEETLRYLVTLTDGQETSRKLMDIVVTRQPQHRVIAFGGRRGFDGRCDDKGLDLCVPLGRQACSPESGSINVLDQDVQLLNGGSVGELPQMNCGRR</sequence>
<dbReference type="InterPro" id="IPR011098">
    <property type="entry name" value="G5_dom"/>
</dbReference>
<accession>A0ABS5YJE3</accession>
<protein>
    <submittedName>
        <fullName evidence="4">G5 domain-containing protein</fullName>
    </submittedName>
</protein>
<feature type="region of interest" description="Disordered" evidence="2">
    <location>
        <begin position="54"/>
        <end position="165"/>
    </location>
</feature>
<dbReference type="Gene3D" id="2.20.230.10">
    <property type="entry name" value="Resuscitation-promoting factor rpfb"/>
    <property type="match status" value="1"/>
</dbReference>
<reference evidence="4 5" key="1">
    <citation type="submission" date="2021-06" db="EMBL/GenBank/DDBJ databases">
        <title>Actinoplanes lichenicola sp. nov., and Actinoplanes ovalisporus sp. nov., isolated from lichen in Thailand.</title>
        <authorList>
            <person name="Saeng-In P."/>
            <person name="Kanchanasin P."/>
            <person name="Yuki M."/>
            <person name="Kudo T."/>
            <person name="Ohkuma M."/>
            <person name="Phongsopitanun W."/>
            <person name="Tanasupawat S."/>
        </authorList>
    </citation>
    <scope>NUCLEOTIDE SEQUENCE [LARGE SCALE GENOMIC DNA]</scope>
    <source>
        <strain evidence="4 5">NBRC 110975</strain>
    </source>
</reference>
<dbReference type="RefSeq" id="WP_215784839.1">
    <property type="nucleotide sequence ID" value="NZ_JAHKKG010000002.1"/>
</dbReference>
<feature type="compositionally biased region" description="Low complexity" evidence="2">
    <location>
        <begin position="80"/>
        <end position="113"/>
    </location>
</feature>
<evidence type="ECO:0000313" key="4">
    <source>
        <dbReference type="EMBL" id="MBU2662839.1"/>
    </source>
</evidence>
<keyword evidence="5" id="KW-1185">Reference proteome</keyword>
<evidence type="ECO:0000259" key="3">
    <source>
        <dbReference type="PROSITE" id="PS51109"/>
    </source>
</evidence>
<dbReference type="Proteomes" id="UP001519654">
    <property type="component" value="Unassembled WGS sequence"/>
</dbReference>
<name>A0ABS5YJE3_9ACTN</name>
<evidence type="ECO:0000256" key="1">
    <source>
        <dbReference type="ARBA" id="ARBA00022729"/>
    </source>
</evidence>